<reference evidence="3" key="1">
    <citation type="journal article" date="2022" name="Int. J. Syst. Evol. Microbiol.">
        <title>Anaeromyxobacter oryzae sp. nov., Anaeromyxobacter diazotrophicus sp. nov. and Anaeromyxobacter paludicola sp. nov., isolated from paddy soils.</title>
        <authorList>
            <person name="Itoh H."/>
            <person name="Xu Z."/>
            <person name="Mise K."/>
            <person name="Masuda Y."/>
            <person name="Ushijima N."/>
            <person name="Hayakawa C."/>
            <person name="Shiratori Y."/>
            <person name="Senoo K."/>
        </authorList>
    </citation>
    <scope>NUCLEOTIDE SEQUENCE [LARGE SCALE GENOMIC DNA]</scope>
    <source>
        <strain evidence="3">Red232</strain>
    </source>
</reference>
<sequence length="315" mass="35459">MAREPLTPPDVPRTVLVTGISGNLGRALAKQLHTETHVVGIDRRPFAGKPKDIDHFQVDLRKNKVEDVFRRHRVDALIHLGIMHDPRMPFTEAHSFNVLGTHRILDLCVRHGVKKVVILSSANVYGPRPDNSNFLPEETPLMAADRYSDVRDLIELDMYAQSFMWKHPELETVILRPVNIVGPTVRNAPSNYLRLEKPLTVLGFDPMVQLIHEEDVSRALVLALKPGLRGVFNVSGPGEVPLSAVLRELGRRPIPVPHPLVRGLVRRAFEARLTGFPPEEVDHIQYLCVVDGSRFAREAGWAPRYSLRETIRSVA</sequence>
<evidence type="ECO:0000259" key="1">
    <source>
        <dbReference type="Pfam" id="PF01370"/>
    </source>
</evidence>
<dbReference type="RefSeq" id="WP_248360714.1">
    <property type="nucleotide sequence ID" value="NZ_AP025591.1"/>
</dbReference>
<organism evidence="2 3">
    <name type="scientific">Anaeromyxobacter oryzae</name>
    <dbReference type="NCBI Taxonomy" id="2918170"/>
    <lineage>
        <taxon>Bacteria</taxon>
        <taxon>Pseudomonadati</taxon>
        <taxon>Myxococcota</taxon>
        <taxon>Myxococcia</taxon>
        <taxon>Myxococcales</taxon>
        <taxon>Cystobacterineae</taxon>
        <taxon>Anaeromyxobacteraceae</taxon>
        <taxon>Anaeromyxobacter</taxon>
    </lineage>
</organism>
<accession>A0ABM7WU84</accession>
<dbReference type="Gene3D" id="3.40.50.720">
    <property type="entry name" value="NAD(P)-binding Rossmann-like Domain"/>
    <property type="match status" value="1"/>
</dbReference>
<evidence type="ECO:0000313" key="3">
    <source>
        <dbReference type="Proteomes" id="UP001162891"/>
    </source>
</evidence>
<proteinExistence type="predicted"/>
<dbReference type="PANTHER" id="PTHR43245">
    <property type="entry name" value="BIFUNCTIONAL POLYMYXIN RESISTANCE PROTEIN ARNA"/>
    <property type="match status" value="1"/>
</dbReference>
<dbReference type="InterPro" id="IPR050177">
    <property type="entry name" value="Lipid_A_modif_metabolic_enz"/>
</dbReference>
<keyword evidence="3" id="KW-1185">Reference proteome</keyword>
<dbReference type="Pfam" id="PF01370">
    <property type="entry name" value="Epimerase"/>
    <property type="match status" value="1"/>
</dbReference>
<dbReference type="InterPro" id="IPR001509">
    <property type="entry name" value="Epimerase_deHydtase"/>
</dbReference>
<gene>
    <name evidence="2" type="ORF">AMOR_20310</name>
</gene>
<protein>
    <submittedName>
        <fullName evidence="2">Epimerase</fullName>
    </submittedName>
</protein>
<dbReference type="InterPro" id="IPR036291">
    <property type="entry name" value="NAD(P)-bd_dom_sf"/>
</dbReference>
<feature type="domain" description="NAD-dependent epimerase/dehydratase" evidence="1">
    <location>
        <begin position="15"/>
        <end position="233"/>
    </location>
</feature>
<dbReference type="Proteomes" id="UP001162891">
    <property type="component" value="Chromosome"/>
</dbReference>
<evidence type="ECO:0000313" key="2">
    <source>
        <dbReference type="EMBL" id="BDG03035.1"/>
    </source>
</evidence>
<name>A0ABM7WU84_9BACT</name>
<dbReference type="PANTHER" id="PTHR43245:SF52">
    <property type="entry name" value="NAD-DEPENDENT EPIMERASE_DEHYDRATASE"/>
    <property type="match status" value="1"/>
</dbReference>
<dbReference type="SUPFAM" id="SSF51735">
    <property type="entry name" value="NAD(P)-binding Rossmann-fold domains"/>
    <property type="match status" value="1"/>
</dbReference>
<dbReference type="EMBL" id="AP025591">
    <property type="protein sequence ID" value="BDG03035.1"/>
    <property type="molecule type" value="Genomic_DNA"/>
</dbReference>
<dbReference type="CDD" id="cd05240">
    <property type="entry name" value="UDP_G4E_3_SDR_e"/>
    <property type="match status" value="1"/>
</dbReference>